<dbReference type="Proteomes" id="UP000027222">
    <property type="component" value="Unassembled WGS sequence"/>
</dbReference>
<evidence type="ECO:0000256" key="2">
    <source>
        <dbReference type="SAM" id="SignalP"/>
    </source>
</evidence>
<evidence type="ECO:0000313" key="4">
    <source>
        <dbReference type="Proteomes" id="UP000027222"/>
    </source>
</evidence>
<protein>
    <submittedName>
        <fullName evidence="3">Uncharacterized protein</fullName>
    </submittedName>
</protein>
<sequence>MRLLIVTQISLLASFAAGYDVKANSGNPYSEKCFTCPQISKFHTGGFRYESPSYVKYNEIGSFLCSYWEGGYYYDTADNQHKYQKDQFIGKCEYNSQSGALDSGSEECWKKAATNKECTDTAAHNADKGTYLKKCDQAGCGYETAACYTCPRTKSDHVNIDTRNGGLECKYYTKGHLDDTCRYNNATGALTGKQKDSVKCPVKASNDNPCLKNLRETQQRENENKARKESARIEAEEEARKVADRQKNLEKNGLWAVGCETTLLAVFPSETALRTVLKATPEHICQHWTPEELLAKLQHLNTKAFGKEWRQRADDYIKTLESNLKND</sequence>
<dbReference type="AlphaFoldDB" id="A0A067S7A8"/>
<feature type="chain" id="PRO_5001645505" evidence="2">
    <location>
        <begin position="19"/>
        <end position="327"/>
    </location>
</feature>
<reference evidence="4" key="1">
    <citation type="journal article" date="2014" name="Proc. Natl. Acad. Sci. U.S.A.">
        <title>Extensive sampling of basidiomycete genomes demonstrates inadequacy of the white-rot/brown-rot paradigm for wood decay fungi.</title>
        <authorList>
            <person name="Riley R."/>
            <person name="Salamov A.A."/>
            <person name="Brown D.W."/>
            <person name="Nagy L.G."/>
            <person name="Floudas D."/>
            <person name="Held B.W."/>
            <person name="Levasseur A."/>
            <person name="Lombard V."/>
            <person name="Morin E."/>
            <person name="Otillar R."/>
            <person name="Lindquist E.A."/>
            <person name="Sun H."/>
            <person name="LaButti K.M."/>
            <person name="Schmutz J."/>
            <person name="Jabbour D."/>
            <person name="Luo H."/>
            <person name="Baker S.E."/>
            <person name="Pisabarro A.G."/>
            <person name="Walton J.D."/>
            <person name="Blanchette R.A."/>
            <person name="Henrissat B."/>
            <person name="Martin F."/>
            <person name="Cullen D."/>
            <person name="Hibbett D.S."/>
            <person name="Grigoriev I.V."/>
        </authorList>
    </citation>
    <scope>NUCLEOTIDE SEQUENCE [LARGE SCALE GENOMIC DNA]</scope>
    <source>
        <strain evidence="4">CBS 339.88</strain>
    </source>
</reference>
<evidence type="ECO:0000256" key="1">
    <source>
        <dbReference type="SAM" id="MobiDB-lite"/>
    </source>
</evidence>
<feature type="signal peptide" evidence="2">
    <location>
        <begin position="1"/>
        <end position="18"/>
    </location>
</feature>
<name>A0A067S7A8_GALM3</name>
<evidence type="ECO:0000313" key="3">
    <source>
        <dbReference type="EMBL" id="KDR66740.1"/>
    </source>
</evidence>
<dbReference type="HOGENOM" id="CLU_829113_0_0_1"/>
<organism evidence="3 4">
    <name type="scientific">Galerina marginata (strain CBS 339.88)</name>
    <dbReference type="NCBI Taxonomy" id="685588"/>
    <lineage>
        <taxon>Eukaryota</taxon>
        <taxon>Fungi</taxon>
        <taxon>Dikarya</taxon>
        <taxon>Basidiomycota</taxon>
        <taxon>Agaricomycotina</taxon>
        <taxon>Agaricomycetes</taxon>
        <taxon>Agaricomycetidae</taxon>
        <taxon>Agaricales</taxon>
        <taxon>Agaricineae</taxon>
        <taxon>Strophariaceae</taxon>
        <taxon>Galerina</taxon>
    </lineage>
</organism>
<accession>A0A067S7A8</accession>
<feature type="region of interest" description="Disordered" evidence="1">
    <location>
        <begin position="218"/>
        <end position="244"/>
    </location>
</feature>
<proteinExistence type="predicted"/>
<keyword evidence="4" id="KW-1185">Reference proteome</keyword>
<gene>
    <name evidence="3" type="ORF">GALMADRAFT_147623</name>
</gene>
<dbReference type="EMBL" id="KL142420">
    <property type="protein sequence ID" value="KDR66740.1"/>
    <property type="molecule type" value="Genomic_DNA"/>
</dbReference>
<keyword evidence="2" id="KW-0732">Signal</keyword>